<evidence type="ECO:0000256" key="1">
    <source>
        <dbReference type="SAM" id="MobiDB-lite"/>
    </source>
</evidence>
<protein>
    <submittedName>
        <fullName evidence="2">Uncharacterized protein</fullName>
    </submittedName>
</protein>
<proteinExistence type="predicted"/>
<evidence type="ECO:0000313" key="3">
    <source>
        <dbReference type="Proteomes" id="UP000192674"/>
    </source>
</evidence>
<name>A0A1W2DNZ0_KIBAR</name>
<accession>A0A1W2DNZ0</accession>
<evidence type="ECO:0000313" key="2">
    <source>
        <dbReference type="EMBL" id="SMC99190.1"/>
    </source>
</evidence>
<feature type="compositionally biased region" description="Basic and acidic residues" evidence="1">
    <location>
        <begin position="45"/>
        <end position="69"/>
    </location>
</feature>
<dbReference type="AlphaFoldDB" id="A0A1W2DNZ0"/>
<gene>
    <name evidence="2" type="ORF">SAMN05661093_03649</name>
</gene>
<sequence>MLDQRDDHAFLLIGLVPLKLCPRCTTLRDGVITLHLRLIHRKDQDRRARVNDQNESHSNLARDRARHCPESGATCQPTRLARGRRRISLGLRRARGPLQGWAERRQEWIGPEAIDHSSGCAIPPPITWVPTWNSTAAAPNDGYFLAIPADNASAAAVHWNGAPNPWCGLTCPLAQPFRCFVDVPGRTTPFVFEHAFDRQSLGLALASRATRAGEPAVGRHVPTQHVFGHGHTGAACCS</sequence>
<reference evidence="2 3" key="1">
    <citation type="submission" date="2017-04" db="EMBL/GenBank/DDBJ databases">
        <authorList>
            <person name="Afonso C.L."/>
            <person name="Miller P.J."/>
            <person name="Scott M.A."/>
            <person name="Spackman E."/>
            <person name="Goraichik I."/>
            <person name="Dimitrov K.M."/>
            <person name="Suarez D.L."/>
            <person name="Swayne D.E."/>
        </authorList>
    </citation>
    <scope>NUCLEOTIDE SEQUENCE [LARGE SCALE GENOMIC DNA]</scope>
    <source>
        <strain evidence="2 3">DSM 43828</strain>
    </source>
</reference>
<organism evidence="2 3">
    <name type="scientific">Kibdelosporangium aridum</name>
    <dbReference type="NCBI Taxonomy" id="2030"/>
    <lineage>
        <taxon>Bacteria</taxon>
        <taxon>Bacillati</taxon>
        <taxon>Actinomycetota</taxon>
        <taxon>Actinomycetes</taxon>
        <taxon>Pseudonocardiales</taxon>
        <taxon>Pseudonocardiaceae</taxon>
        <taxon>Kibdelosporangium</taxon>
    </lineage>
</organism>
<keyword evidence="3" id="KW-1185">Reference proteome</keyword>
<dbReference type="Proteomes" id="UP000192674">
    <property type="component" value="Unassembled WGS sequence"/>
</dbReference>
<dbReference type="EMBL" id="FWXV01000002">
    <property type="protein sequence ID" value="SMC99190.1"/>
    <property type="molecule type" value="Genomic_DNA"/>
</dbReference>
<feature type="region of interest" description="Disordered" evidence="1">
    <location>
        <begin position="45"/>
        <end position="75"/>
    </location>
</feature>